<accession>F7ZFD2</accession>
<dbReference type="InterPro" id="IPR016166">
    <property type="entry name" value="FAD-bd_PCMH"/>
</dbReference>
<dbReference type="InterPro" id="IPR004113">
    <property type="entry name" value="FAD-bd_oxidored_4_C"/>
</dbReference>
<evidence type="ECO:0000256" key="5">
    <source>
        <dbReference type="ARBA" id="ARBA00022946"/>
    </source>
</evidence>
<dbReference type="GO" id="GO:0004458">
    <property type="term" value="F:D-lactate dehydrogenase (cytochrome) activity"/>
    <property type="evidence" value="ECO:0007669"/>
    <property type="project" value="UniProtKB-EC"/>
</dbReference>
<name>F7ZFD2_ROSLO</name>
<dbReference type="EC" id="1.1.2.4" evidence="7"/>
<dbReference type="InterPro" id="IPR016169">
    <property type="entry name" value="FAD-bd_PCMH_sub2"/>
</dbReference>
<keyword evidence="6" id="KW-0560">Oxidoreductase</keyword>
<dbReference type="PANTHER" id="PTHR11748:SF111">
    <property type="entry name" value="D-LACTATE DEHYDROGENASE, MITOCHONDRIAL-RELATED"/>
    <property type="match status" value="1"/>
</dbReference>
<evidence type="ECO:0000256" key="1">
    <source>
        <dbReference type="ARBA" id="ARBA00001974"/>
    </source>
</evidence>
<dbReference type="HOGENOM" id="CLU_017779_3_0_5"/>
<proteinExistence type="inferred from homology"/>
<dbReference type="PANTHER" id="PTHR11748">
    <property type="entry name" value="D-LACTATE DEHYDROGENASE"/>
    <property type="match status" value="1"/>
</dbReference>
<dbReference type="Gene3D" id="3.30.70.2740">
    <property type="match status" value="1"/>
</dbReference>
<dbReference type="Gene3D" id="3.30.465.10">
    <property type="match status" value="1"/>
</dbReference>
<feature type="domain" description="FAD-binding PCMH-type" evidence="8">
    <location>
        <begin position="46"/>
        <end position="223"/>
    </location>
</feature>
<dbReference type="GO" id="GO:0071949">
    <property type="term" value="F:FAD binding"/>
    <property type="evidence" value="ECO:0007669"/>
    <property type="project" value="InterPro"/>
</dbReference>
<evidence type="ECO:0000259" key="8">
    <source>
        <dbReference type="PROSITE" id="PS51387"/>
    </source>
</evidence>
<dbReference type="Gene3D" id="1.10.45.10">
    <property type="entry name" value="Vanillyl-alcohol Oxidase, Chain A, domain 4"/>
    <property type="match status" value="1"/>
</dbReference>
<protein>
    <recommendedName>
        <fullName evidence="7">D-lactate dehydrogenase (cytochrome)</fullName>
        <ecNumber evidence="7">1.1.2.4</ecNumber>
    </recommendedName>
</protein>
<dbReference type="SUPFAM" id="SSF56176">
    <property type="entry name" value="FAD-binding/transporter-associated domain-like"/>
    <property type="match status" value="1"/>
</dbReference>
<keyword evidence="4" id="KW-0274">FAD</keyword>
<dbReference type="eggNOG" id="COG0277">
    <property type="taxonomic scope" value="Bacteria"/>
</dbReference>
<dbReference type="SUPFAM" id="SSF55103">
    <property type="entry name" value="FAD-linked oxidases, C-terminal domain"/>
    <property type="match status" value="1"/>
</dbReference>
<evidence type="ECO:0000256" key="7">
    <source>
        <dbReference type="ARBA" id="ARBA00038897"/>
    </source>
</evidence>
<comment type="similarity">
    <text evidence="2">Belongs to the FAD-binding oxidoreductase/transferase type 4 family.</text>
</comment>
<organism evidence="9 10">
    <name type="scientific">Roseobacter litoralis (strain ATCC 49566 / DSM 6996 / JCM 21268 / NBRC 15278 / OCh 149)</name>
    <dbReference type="NCBI Taxonomy" id="391595"/>
    <lineage>
        <taxon>Bacteria</taxon>
        <taxon>Pseudomonadati</taxon>
        <taxon>Pseudomonadota</taxon>
        <taxon>Alphaproteobacteria</taxon>
        <taxon>Rhodobacterales</taxon>
        <taxon>Roseobacteraceae</taxon>
        <taxon>Roseobacter</taxon>
    </lineage>
</organism>
<gene>
    <name evidence="9" type="ordered locus">RLO149_c027930</name>
</gene>
<sequence>MQHVKLPRNEQGIQTVLAVLKQKFGERVQTGTSICEQHGHTTTWIENQPPDGVVFAHSTAEVADIVTICSAHEVPVIAYGTGTSLEGHLNAPAGGISIDVSQMDKVLAVNAGDLDCRVQPGVTREDLNTYLRDRGLFFPIDPGANASLGGMAATNASGTNAVRYGTMKDNVLSLEAVMADGRIIRTGTRARKSSAGYDLTRLLVGSEGTLCIITEITLQLQGIPEAISSAYCSFPSVDAACQTVMAVIQYGLPVARIELLDEVMVKAINPYAQLGLPETPLLLLEFHGTEASVVEQSEIFAALSEEHGGNGYKATETTEERNRLWKARHEAYWAMLQYRPGTHGVATDVCVPISKLAECVRASQTRASELGLIVPIVGHVGDGNFHATPLVDMSDPDEVDRAASFVSWLNELAISMDGTCTGEHGIGQGKMPYLVKELGEATDFMSDIKRALDPKGIMNPGKIF</sequence>
<dbReference type="FunFam" id="1.10.45.10:FF:000001">
    <property type="entry name" value="D-lactate dehydrogenase mitochondrial"/>
    <property type="match status" value="1"/>
</dbReference>
<dbReference type="STRING" id="391595.RLO149_c027930"/>
<dbReference type="GO" id="GO:1903457">
    <property type="term" value="P:lactate catabolic process"/>
    <property type="evidence" value="ECO:0007669"/>
    <property type="project" value="TreeGrafter"/>
</dbReference>
<dbReference type="InterPro" id="IPR036318">
    <property type="entry name" value="FAD-bd_PCMH-like_sf"/>
</dbReference>
<evidence type="ECO:0000313" key="9">
    <source>
        <dbReference type="EMBL" id="AEI94755.1"/>
    </source>
</evidence>
<dbReference type="InterPro" id="IPR016164">
    <property type="entry name" value="FAD-linked_Oxase-like_C"/>
</dbReference>
<reference evidence="9 10" key="1">
    <citation type="journal article" date="2011" name="BMC Genomics">
        <title>Comparative genome analysis and genome-guided physiological analysis of Roseobacter litoralis.</title>
        <authorList>
            <person name="Kalhoefer D."/>
            <person name="Thole S."/>
            <person name="Voget S."/>
            <person name="Lehmann R."/>
            <person name="Liesegang H."/>
            <person name="Wollher A."/>
            <person name="Daniel R."/>
            <person name="Simon M."/>
            <person name="Brinkhoff T."/>
        </authorList>
    </citation>
    <scope>NUCLEOTIDE SEQUENCE [LARGE SCALE GENOMIC DNA]</scope>
    <source>
        <strain evidence="10">ATCC 49566 / DSM 6996 / JCM 21268 / NBRC 15278 / OCh 149</strain>
    </source>
</reference>
<comment type="cofactor">
    <cofactor evidence="1">
        <name>FAD</name>
        <dbReference type="ChEBI" id="CHEBI:57692"/>
    </cofactor>
</comment>
<dbReference type="InterPro" id="IPR016171">
    <property type="entry name" value="Vanillyl_alc_oxidase_C-sub2"/>
</dbReference>
<dbReference type="KEGG" id="rli:RLO149_c027930"/>
<dbReference type="GO" id="GO:0008720">
    <property type="term" value="F:D-lactate dehydrogenase (NAD+) activity"/>
    <property type="evidence" value="ECO:0007669"/>
    <property type="project" value="TreeGrafter"/>
</dbReference>
<dbReference type="RefSeq" id="WP_013962670.1">
    <property type="nucleotide sequence ID" value="NC_015730.1"/>
</dbReference>
<dbReference type="EMBL" id="CP002623">
    <property type="protein sequence ID" value="AEI94755.1"/>
    <property type="molecule type" value="Genomic_DNA"/>
</dbReference>
<keyword evidence="5" id="KW-0809">Transit peptide</keyword>
<dbReference type="FunFam" id="3.30.70.2740:FF:000001">
    <property type="entry name" value="D-lactate dehydrogenase mitochondrial"/>
    <property type="match status" value="1"/>
</dbReference>
<evidence type="ECO:0000256" key="6">
    <source>
        <dbReference type="ARBA" id="ARBA00023002"/>
    </source>
</evidence>
<dbReference type="AlphaFoldDB" id="F7ZFD2"/>
<dbReference type="PROSITE" id="PS51387">
    <property type="entry name" value="FAD_PCMH"/>
    <property type="match status" value="1"/>
</dbReference>
<dbReference type="Proteomes" id="UP000001353">
    <property type="component" value="Chromosome"/>
</dbReference>
<evidence type="ECO:0000256" key="4">
    <source>
        <dbReference type="ARBA" id="ARBA00022827"/>
    </source>
</evidence>
<keyword evidence="3" id="KW-0285">Flavoprotein</keyword>
<keyword evidence="10" id="KW-1185">Reference proteome</keyword>
<dbReference type="InterPro" id="IPR006094">
    <property type="entry name" value="Oxid_FAD_bind_N"/>
</dbReference>
<dbReference type="Pfam" id="PF01565">
    <property type="entry name" value="FAD_binding_4"/>
    <property type="match status" value="1"/>
</dbReference>
<evidence type="ECO:0000313" key="10">
    <source>
        <dbReference type="Proteomes" id="UP000001353"/>
    </source>
</evidence>
<dbReference type="Pfam" id="PF02913">
    <property type="entry name" value="FAD-oxidase_C"/>
    <property type="match status" value="1"/>
</dbReference>
<evidence type="ECO:0000256" key="2">
    <source>
        <dbReference type="ARBA" id="ARBA00008000"/>
    </source>
</evidence>
<dbReference type="FunFam" id="3.30.465.10:FF:000016">
    <property type="entry name" value="probable D-lactate dehydrogenase, mitochondrial"/>
    <property type="match status" value="1"/>
</dbReference>
<dbReference type="OrthoDB" id="9811557at2"/>
<evidence type="ECO:0000256" key="3">
    <source>
        <dbReference type="ARBA" id="ARBA00022630"/>
    </source>
</evidence>